<dbReference type="InterPro" id="IPR018247">
    <property type="entry name" value="EF_Hand_1_Ca_BS"/>
</dbReference>
<accession>F0XWI2</accession>
<organism evidence="6">
    <name type="scientific">Aureococcus anophagefferens</name>
    <name type="common">Harmful bloom alga</name>
    <dbReference type="NCBI Taxonomy" id="44056"/>
    <lineage>
        <taxon>Eukaryota</taxon>
        <taxon>Sar</taxon>
        <taxon>Stramenopiles</taxon>
        <taxon>Ochrophyta</taxon>
        <taxon>Pelagophyceae</taxon>
        <taxon>Pelagomonadales</taxon>
        <taxon>Pelagomonadaceae</taxon>
        <taxon>Aureococcus</taxon>
    </lineage>
</organism>
<evidence type="ECO:0000256" key="3">
    <source>
        <dbReference type="RuleBase" id="RU362119"/>
    </source>
</evidence>
<gene>
    <name evidence="5" type="primary">NTD5</name>
    <name evidence="5" type="ORF">AURANDRAFT_60839</name>
</gene>
<dbReference type="InParanoid" id="F0XWI2"/>
<dbReference type="CDD" id="cd00051">
    <property type="entry name" value="EFh"/>
    <property type="match status" value="1"/>
</dbReference>
<dbReference type="PROSITE" id="PS00018">
    <property type="entry name" value="EF_HAND_1"/>
    <property type="match status" value="2"/>
</dbReference>
<reference evidence="5 6" key="1">
    <citation type="journal article" date="2011" name="Proc. Natl. Acad. Sci. U.S.A.">
        <title>Niche of harmful alga Aureococcus anophagefferens revealed through ecogenomics.</title>
        <authorList>
            <person name="Gobler C.J."/>
            <person name="Berry D.L."/>
            <person name="Dyhrman S.T."/>
            <person name="Wilhelm S.W."/>
            <person name="Salamov A."/>
            <person name="Lobanov A.V."/>
            <person name="Zhang Y."/>
            <person name="Collier J.L."/>
            <person name="Wurch L.L."/>
            <person name="Kustka A.B."/>
            <person name="Dill B.D."/>
            <person name="Shah M."/>
            <person name="VerBerkmoes N.C."/>
            <person name="Kuo A."/>
            <person name="Terry A."/>
            <person name="Pangilinan J."/>
            <person name="Lindquist E.A."/>
            <person name="Lucas S."/>
            <person name="Paulsen I.T."/>
            <person name="Hattenrath-Lehmann T.K."/>
            <person name="Talmage S.C."/>
            <person name="Walker E.A."/>
            <person name="Koch F."/>
            <person name="Burson A.M."/>
            <person name="Marcoval M.A."/>
            <person name="Tang Y.Z."/>
            <person name="Lecleir G.R."/>
            <person name="Coyne K.J."/>
            <person name="Berg G.M."/>
            <person name="Bertrand E.M."/>
            <person name="Saito M.A."/>
            <person name="Gladyshev V.N."/>
            <person name="Grigoriev I.V."/>
        </authorList>
    </citation>
    <scope>NUCLEOTIDE SEQUENCE [LARGE SCALE GENOMIC DNA]</scope>
    <source>
        <strain evidence="6">CCMP 1984</strain>
    </source>
</reference>
<dbReference type="Gene3D" id="3.60.21.10">
    <property type="match status" value="1"/>
</dbReference>
<dbReference type="GO" id="GO:0016787">
    <property type="term" value="F:hydrolase activity"/>
    <property type="evidence" value="ECO:0007669"/>
    <property type="project" value="UniProtKB-KW"/>
</dbReference>
<sequence length="685" mass="72285">MGAIISAPASELPDRVDRATAARLAGAAFDEARWAAAAGADGCVGRDELLAAGAAAPADAGESATLRFIHVNDIYDLASLPSLATLVRDRSAGADRVVVTCGGDFLAPYLLSGLDHGTGMVDCLNALGCTHCCFGNHECDAPRGAGNGRRAPNRRGSSLGRFPLVPHAALLERIAQFGGVWINSNMPGITEGSPLHPLPEYDVVEVASRSGGHTRRVAVLGLLCDYAQLYRKSAFNGLAAAGGIEPPMDALKRLTGALRDAEQPDAVVAMTHLLDAEDDAICATGLCDAVLGGHDHAVTARASSGVPLAKAGMDATHAVVMDLSWSDARAATPAIRTTVERTADFAPDAEIAARVASHLAKVEAMDEMVLSSVRRDLFPGLRVDDAAAARGRRASLRRSAADATPPLTSVGVRNGERSMATLLASIVAAELGADCCVLEAGGVRGNATYEASLTFAHLRAELPFENLMAVVPVDGASLSAFVRDSRDRPDLRSPRGYAFVLHGDVGLAYCPERKAVTTVRGEPLDPDRLYTVATCVDLGFGSGKNQGSKRERNSQLQSLISRPFSTRKNAAMAAYAARHGDRLPDRDAAIPAKTLVMKYLCRELWKLLPAFDDVDADRSGFLDHDEVKRTYVAALMAVHDDGAPECESEKIAAENMVDQLIACLDTNSDGRVDRREYAAVAHGAH</sequence>
<comment type="similarity">
    <text evidence="1 3">Belongs to the 5'-nucleotidase family.</text>
</comment>
<evidence type="ECO:0000259" key="4">
    <source>
        <dbReference type="PROSITE" id="PS50222"/>
    </source>
</evidence>
<dbReference type="GO" id="GO:0009166">
    <property type="term" value="P:nucleotide catabolic process"/>
    <property type="evidence" value="ECO:0007669"/>
    <property type="project" value="InterPro"/>
</dbReference>
<dbReference type="InterPro" id="IPR002048">
    <property type="entry name" value="EF_hand_dom"/>
</dbReference>
<proteinExistence type="inferred from homology"/>
<dbReference type="RefSeq" id="XP_009032573.1">
    <property type="nucleotide sequence ID" value="XM_009034325.1"/>
</dbReference>
<protein>
    <submittedName>
        <fullName evidence="5">Uncharacterized protein NTD5</fullName>
    </submittedName>
</protein>
<dbReference type="Pfam" id="PF13499">
    <property type="entry name" value="EF-hand_7"/>
    <property type="match status" value="1"/>
</dbReference>
<evidence type="ECO:0000313" key="5">
    <source>
        <dbReference type="EMBL" id="EGB12957.1"/>
    </source>
</evidence>
<keyword evidence="6" id="KW-1185">Reference proteome</keyword>
<dbReference type="InterPro" id="IPR008334">
    <property type="entry name" value="5'-Nucleotdase_C"/>
</dbReference>
<dbReference type="OMA" id="DKGAFMM"/>
<dbReference type="SUPFAM" id="SSF56300">
    <property type="entry name" value="Metallo-dependent phosphatases"/>
    <property type="match status" value="1"/>
</dbReference>
<dbReference type="InterPro" id="IPR011992">
    <property type="entry name" value="EF-hand-dom_pair"/>
</dbReference>
<dbReference type="InterPro" id="IPR006179">
    <property type="entry name" value="5_nucleotidase/apyrase"/>
</dbReference>
<dbReference type="SUPFAM" id="SSF55816">
    <property type="entry name" value="5'-nucleotidase (syn. UDP-sugar hydrolase), C-terminal domain"/>
    <property type="match status" value="1"/>
</dbReference>
<keyword evidence="3" id="KW-0378">Hydrolase</keyword>
<dbReference type="EMBL" id="GL833120">
    <property type="protein sequence ID" value="EGB12957.1"/>
    <property type="molecule type" value="Genomic_DNA"/>
</dbReference>
<keyword evidence="2" id="KW-0106">Calcium</keyword>
<keyword evidence="3" id="KW-0547">Nucleotide-binding</keyword>
<dbReference type="SUPFAM" id="SSF47473">
    <property type="entry name" value="EF-hand"/>
    <property type="match status" value="1"/>
</dbReference>
<name>F0XWI2_AURAN</name>
<dbReference type="InterPro" id="IPR036907">
    <property type="entry name" value="5'-Nucleotdase_C_sf"/>
</dbReference>
<dbReference type="PANTHER" id="PTHR11575:SF48">
    <property type="entry name" value="5'-NUCLEOTIDASE"/>
    <property type="match status" value="1"/>
</dbReference>
<dbReference type="PANTHER" id="PTHR11575">
    <property type="entry name" value="5'-NUCLEOTIDASE-RELATED"/>
    <property type="match status" value="1"/>
</dbReference>
<dbReference type="PRINTS" id="PR01607">
    <property type="entry name" value="APYRASEFAMLY"/>
</dbReference>
<dbReference type="InterPro" id="IPR029052">
    <property type="entry name" value="Metallo-depent_PP-like"/>
</dbReference>
<dbReference type="GeneID" id="20223192"/>
<dbReference type="PROSITE" id="PS50222">
    <property type="entry name" value="EF_HAND_2"/>
    <property type="match status" value="1"/>
</dbReference>
<feature type="domain" description="EF-hand" evidence="4">
    <location>
        <begin position="652"/>
        <end position="685"/>
    </location>
</feature>
<dbReference type="OrthoDB" id="10252235at2759"/>
<evidence type="ECO:0000256" key="1">
    <source>
        <dbReference type="ARBA" id="ARBA00006654"/>
    </source>
</evidence>
<dbReference type="eggNOG" id="KOG4419">
    <property type="taxonomic scope" value="Eukaryota"/>
</dbReference>
<dbReference type="GO" id="GO:0000166">
    <property type="term" value="F:nucleotide binding"/>
    <property type="evidence" value="ECO:0007669"/>
    <property type="project" value="UniProtKB-KW"/>
</dbReference>
<dbReference type="Pfam" id="PF02872">
    <property type="entry name" value="5_nucleotid_C"/>
    <property type="match status" value="1"/>
</dbReference>
<dbReference type="GO" id="GO:0005509">
    <property type="term" value="F:calcium ion binding"/>
    <property type="evidence" value="ECO:0007669"/>
    <property type="project" value="InterPro"/>
</dbReference>
<dbReference type="KEGG" id="aaf:AURANDRAFT_60839"/>
<dbReference type="AlphaFoldDB" id="F0XWI2"/>
<dbReference type="Gene3D" id="1.10.238.10">
    <property type="entry name" value="EF-hand"/>
    <property type="match status" value="1"/>
</dbReference>
<dbReference type="SMART" id="SM00054">
    <property type="entry name" value="EFh"/>
    <property type="match status" value="2"/>
</dbReference>
<dbReference type="Proteomes" id="UP000002729">
    <property type="component" value="Unassembled WGS sequence"/>
</dbReference>
<evidence type="ECO:0000256" key="2">
    <source>
        <dbReference type="ARBA" id="ARBA00022837"/>
    </source>
</evidence>
<evidence type="ECO:0000313" key="6">
    <source>
        <dbReference type="Proteomes" id="UP000002729"/>
    </source>
</evidence>
<dbReference type="Gene3D" id="3.90.780.10">
    <property type="entry name" value="5'-Nucleotidase, C-terminal domain"/>
    <property type="match status" value="1"/>
</dbReference>